<dbReference type="Gene3D" id="2.60.120.260">
    <property type="entry name" value="Galactose-binding domain-like"/>
    <property type="match status" value="1"/>
</dbReference>
<gene>
    <name evidence="2" type="ORF">OCBIM_22014504mg</name>
</gene>
<proteinExistence type="predicted"/>
<name>A0A0L8HHE7_OCTBM</name>
<keyword evidence="1" id="KW-0472">Membrane</keyword>
<reference evidence="2" key="1">
    <citation type="submission" date="2015-07" db="EMBL/GenBank/DDBJ databases">
        <title>MeaNS - Measles Nucleotide Surveillance Program.</title>
        <authorList>
            <person name="Tran T."/>
            <person name="Druce J."/>
        </authorList>
    </citation>
    <scope>NUCLEOTIDE SEQUENCE</scope>
    <source>
        <strain evidence="2">UCB-OBI-ISO-001</strain>
        <tissue evidence="2">Gonad</tissue>
    </source>
</reference>
<keyword evidence="1" id="KW-0812">Transmembrane</keyword>
<evidence type="ECO:0000313" key="2">
    <source>
        <dbReference type="EMBL" id="KOF88673.1"/>
    </source>
</evidence>
<sequence length="167" mass="18821">LDSFRLQKFYVLVGNSSSFDDAVECYTHNNTKFSSHIFHCTKPVVGSVVVVRLTHLEPLTLCEFRIYKCSDYRFGKDCSQECKCRNISEVCNPVTGACRSGKFVEKKPKVPPRNETTEMVTSEEPSSTIIALSVILIISICVIAVLGILLIQKSNFVNRFSITRLQF</sequence>
<evidence type="ECO:0000256" key="1">
    <source>
        <dbReference type="SAM" id="Phobius"/>
    </source>
</evidence>
<feature type="non-terminal residue" evidence="2">
    <location>
        <position position="1"/>
    </location>
</feature>
<protein>
    <submittedName>
        <fullName evidence="2">Uncharacterized protein</fullName>
    </submittedName>
</protein>
<keyword evidence="1" id="KW-1133">Transmembrane helix</keyword>
<dbReference type="EMBL" id="KQ418145">
    <property type="protein sequence ID" value="KOF88673.1"/>
    <property type="molecule type" value="Genomic_DNA"/>
</dbReference>
<dbReference type="AlphaFoldDB" id="A0A0L8HHE7"/>
<feature type="transmembrane region" description="Helical" evidence="1">
    <location>
        <begin position="129"/>
        <end position="151"/>
    </location>
</feature>
<organism evidence="2">
    <name type="scientific">Octopus bimaculoides</name>
    <name type="common">California two-spotted octopus</name>
    <dbReference type="NCBI Taxonomy" id="37653"/>
    <lineage>
        <taxon>Eukaryota</taxon>
        <taxon>Metazoa</taxon>
        <taxon>Spiralia</taxon>
        <taxon>Lophotrochozoa</taxon>
        <taxon>Mollusca</taxon>
        <taxon>Cephalopoda</taxon>
        <taxon>Coleoidea</taxon>
        <taxon>Octopodiformes</taxon>
        <taxon>Octopoda</taxon>
        <taxon>Incirrata</taxon>
        <taxon>Octopodidae</taxon>
        <taxon>Octopus</taxon>
    </lineage>
</organism>
<accession>A0A0L8HHE7</accession>